<keyword evidence="3" id="KW-1185">Reference proteome</keyword>
<keyword evidence="1" id="KW-1133">Transmembrane helix</keyword>
<evidence type="ECO:0000313" key="3">
    <source>
        <dbReference type="Proteomes" id="UP001168821"/>
    </source>
</evidence>
<accession>A0AA38IMG3</accession>
<evidence type="ECO:0000256" key="1">
    <source>
        <dbReference type="SAM" id="Phobius"/>
    </source>
</evidence>
<proteinExistence type="predicted"/>
<sequence>MVKGIVEFLNYWYFRYLLVTELYMVEKWERVMFHIVLLIILSILSLFNTTVVVSLVSPITQSLFIQSDLQEGIPGVRGEL</sequence>
<dbReference type="EMBL" id="JALNTZ010000002">
    <property type="protein sequence ID" value="KAJ3660673.1"/>
    <property type="molecule type" value="Genomic_DNA"/>
</dbReference>
<evidence type="ECO:0000313" key="2">
    <source>
        <dbReference type="EMBL" id="KAJ3660673.1"/>
    </source>
</evidence>
<keyword evidence="1" id="KW-0812">Transmembrane</keyword>
<gene>
    <name evidence="2" type="ORF">Zmor_005112</name>
</gene>
<comment type="caution">
    <text evidence="2">The sequence shown here is derived from an EMBL/GenBank/DDBJ whole genome shotgun (WGS) entry which is preliminary data.</text>
</comment>
<organism evidence="2 3">
    <name type="scientific">Zophobas morio</name>
    <dbReference type="NCBI Taxonomy" id="2755281"/>
    <lineage>
        <taxon>Eukaryota</taxon>
        <taxon>Metazoa</taxon>
        <taxon>Ecdysozoa</taxon>
        <taxon>Arthropoda</taxon>
        <taxon>Hexapoda</taxon>
        <taxon>Insecta</taxon>
        <taxon>Pterygota</taxon>
        <taxon>Neoptera</taxon>
        <taxon>Endopterygota</taxon>
        <taxon>Coleoptera</taxon>
        <taxon>Polyphaga</taxon>
        <taxon>Cucujiformia</taxon>
        <taxon>Tenebrionidae</taxon>
        <taxon>Zophobas</taxon>
    </lineage>
</organism>
<dbReference type="Proteomes" id="UP001168821">
    <property type="component" value="Unassembled WGS sequence"/>
</dbReference>
<protein>
    <submittedName>
        <fullName evidence="2">Uncharacterized protein</fullName>
    </submittedName>
</protein>
<name>A0AA38IMG3_9CUCU</name>
<reference evidence="2" key="1">
    <citation type="journal article" date="2023" name="G3 (Bethesda)">
        <title>Whole genome assemblies of Zophobas morio and Tenebrio molitor.</title>
        <authorList>
            <person name="Kaur S."/>
            <person name="Stinson S.A."/>
            <person name="diCenzo G.C."/>
        </authorList>
    </citation>
    <scope>NUCLEOTIDE SEQUENCE</scope>
    <source>
        <strain evidence="2">QUZm001</strain>
    </source>
</reference>
<feature type="transmembrane region" description="Helical" evidence="1">
    <location>
        <begin position="31"/>
        <end position="56"/>
    </location>
</feature>
<keyword evidence="1" id="KW-0472">Membrane</keyword>
<dbReference type="AlphaFoldDB" id="A0AA38IMG3"/>